<evidence type="ECO:0000256" key="1">
    <source>
        <dbReference type="SAM" id="MobiDB-lite"/>
    </source>
</evidence>
<accession>A0AA38RB30</accession>
<feature type="region of interest" description="Disordered" evidence="1">
    <location>
        <begin position="128"/>
        <end position="153"/>
    </location>
</feature>
<evidence type="ECO:0000313" key="2">
    <source>
        <dbReference type="EMBL" id="KAJ9132647.1"/>
    </source>
</evidence>
<keyword evidence="3" id="KW-1185">Reference proteome</keyword>
<dbReference type="Proteomes" id="UP001174694">
    <property type="component" value="Unassembled WGS sequence"/>
</dbReference>
<dbReference type="AlphaFoldDB" id="A0AA38RB30"/>
<dbReference type="EMBL" id="JANBVO010000055">
    <property type="protein sequence ID" value="KAJ9132647.1"/>
    <property type="molecule type" value="Genomic_DNA"/>
</dbReference>
<evidence type="ECO:0000313" key="3">
    <source>
        <dbReference type="Proteomes" id="UP001174694"/>
    </source>
</evidence>
<gene>
    <name evidence="2" type="ORF">NKR23_g11115</name>
</gene>
<protein>
    <submittedName>
        <fullName evidence="2">Uncharacterized protein</fullName>
    </submittedName>
</protein>
<name>A0AA38RB30_9PEZI</name>
<sequence>MVDYQGDMALLVNAAFYILIGIKKRMVGVLIERTSMPVSLLDVAPAVFSAHFAEAVTSRIQLLPHISSLLAALTKAQSPSLRRKIGDLLDNSADHAGDQTMGMALSPSPDVYGVISQRLSVLVRSNMLSSPMTKRPEPQATRSGSPRPGSAEDSINVDVAELLGNTGVDGYTQMLEEGYNWETQHPDLFEEFYADSDEDEEMWYDAEMAMDAYDDSYHEPDLARGIVSA</sequence>
<proteinExistence type="predicted"/>
<organism evidence="2 3">
    <name type="scientific">Pleurostoma richardsiae</name>
    <dbReference type="NCBI Taxonomy" id="41990"/>
    <lineage>
        <taxon>Eukaryota</taxon>
        <taxon>Fungi</taxon>
        <taxon>Dikarya</taxon>
        <taxon>Ascomycota</taxon>
        <taxon>Pezizomycotina</taxon>
        <taxon>Sordariomycetes</taxon>
        <taxon>Sordariomycetidae</taxon>
        <taxon>Calosphaeriales</taxon>
        <taxon>Pleurostomataceae</taxon>
        <taxon>Pleurostoma</taxon>
    </lineage>
</organism>
<comment type="caution">
    <text evidence="2">The sequence shown here is derived from an EMBL/GenBank/DDBJ whole genome shotgun (WGS) entry which is preliminary data.</text>
</comment>
<reference evidence="2" key="1">
    <citation type="submission" date="2022-07" db="EMBL/GenBank/DDBJ databases">
        <title>Fungi with potential for degradation of polypropylene.</title>
        <authorList>
            <person name="Gostincar C."/>
        </authorList>
    </citation>
    <scope>NUCLEOTIDE SEQUENCE</scope>
    <source>
        <strain evidence="2">EXF-13308</strain>
    </source>
</reference>